<accession>A0AAU9G0F8</accession>
<name>A0AAU9G0F8_DROMD</name>
<reference evidence="1 2" key="1">
    <citation type="submission" date="2024-02" db="EMBL/GenBank/DDBJ databases">
        <title>A chromosome-level genome assembly of Drosophila madeirensis, a fruit fly species endemic to Madeira island.</title>
        <authorList>
            <person name="Tomihara K."/>
            <person name="Llopart A."/>
            <person name="Yamamoto D."/>
        </authorList>
    </citation>
    <scope>NUCLEOTIDE SEQUENCE [LARGE SCALE GENOMIC DNA]</scope>
    <source>
        <strain evidence="1 2">RF1</strain>
    </source>
</reference>
<dbReference type="Proteomes" id="UP001500889">
    <property type="component" value="Chromosome A"/>
</dbReference>
<proteinExistence type="predicted"/>
<gene>
    <name evidence="1" type="ORF">DMAD_01582</name>
</gene>
<protein>
    <submittedName>
        <fullName evidence="1">Uncharacterized protein</fullName>
    </submittedName>
</protein>
<keyword evidence="2" id="KW-1185">Reference proteome</keyword>
<evidence type="ECO:0000313" key="2">
    <source>
        <dbReference type="Proteomes" id="UP001500889"/>
    </source>
</evidence>
<sequence>MDANSNPNSTVKIIQETGFKNAIKHNGMVIRRVLQQLNKPSTMMEIYEQLGIDRADPKQLGQREIIGYTLKEMLDNGFIKVVDGCYCHPSVKHVKRQSLPQRGQRVWRAQW</sequence>
<organism evidence="1 2">
    <name type="scientific">Drosophila madeirensis</name>
    <name type="common">Fruit fly</name>
    <dbReference type="NCBI Taxonomy" id="30013"/>
    <lineage>
        <taxon>Eukaryota</taxon>
        <taxon>Metazoa</taxon>
        <taxon>Ecdysozoa</taxon>
        <taxon>Arthropoda</taxon>
        <taxon>Hexapoda</taxon>
        <taxon>Insecta</taxon>
        <taxon>Pterygota</taxon>
        <taxon>Neoptera</taxon>
        <taxon>Endopterygota</taxon>
        <taxon>Diptera</taxon>
        <taxon>Brachycera</taxon>
        <taxon>Muscomorpha</taxon>
        <taxon>Ephydroidea</taxon>
        <taxon>Drosophilidae</taxon>
        <taxon>Drosophila</taxon>
        <taxon>Sophophora</taxon>
    </lineage>
</organism>
<dbReference type="EMBL" id="AP029266">
    <property type="protein sequence ID" value="BFG01945.1"/>
    <property type="molecule type" value="Genomic_DNA"/>
</dbReference>
<dbReference type="AlphaFoldDB" id="A0AAU9G0F8"/>
<evidence type="ECO:0000313" key="1">
    <source>
        <dbReference type="EMBL" id="BFG01945.1"/>
    </source>
</evidence>